<evidence type="ECO:0000256" key="7">
    <source>
        <dbReference type="ARBA" id="ARBA00023163"/>
    </source>
</evidence>
<evidence type="ECO:0000313" key="13">
    <source>
        <dbReference type="EMBL" id="KAF2101821.1"/>
    </source>
</evidence>
<dbReference type="Gene3D" id="6.10.280.10">
    <property type="entry name" value="Mediator complex, subunit Med21"/>
    <property type="match status" value="1"/>
</dbReference>
<evidence type="ECO:0000256" key="4">
    <source>
        <dbReference type="ARBA" id="ARBA00019691"/>
    </source>
</evidence>
<keyword evidence="8 10" id="KW-0539">Nucleus</keyword>
<keyword evidence="7 10" id="KW-0804">Transcription</keyword>
<evidence type="ECO:0000256" key="9">
    <source>
        <dbReference type="ARBA" id="ARBA00025687"/>
    </source>
</evidence>
<name>A0A9P4IPC9_9PEZI</name>
<dbReference type="SUPFAM" id="SSF140718">
    <property type="entry name" value="Mediator hinge subcomplex-like"/>
    <property type="match status" value="1"/>
</dbReference>
<feature type="region of interest" description="Disordered" evidence="12">
    <location>
        <begin position="32"/>
        <end position="63"/>
    </location>
</feature>
<dbReference type="OrthoDB" id="526653at2759"/>
<evidence type="ECO:0000256" key="8">
    <source>
        <dbReference type="ARBA" id="ARBA00023242"/>
    </source>
</evidence>
<comment type="subunit">
    <text evidence="3 10">Component of the Mediator complex.</text>
</comment>
<evidence type="ECO:0000313" key="14">
    <source>
        <dbReference type="Proteomes" id="UP000799772"/>
    </source>
</evidence>
<evidence type="ECO:0000256" key="3">
    <source>
        <dbReference type="ARBA" id="ARBA00011837"/>
    </source>
</evidence>
<protein>
    <recommendedName>
        <fullName evidence="4 10">Mediator of RNA polymerase II transcription subunit 21</fullName>
    </recommendedName>
</protein>
<feature type="coiled-coil region" evidence="11">
    <location>
        <begin position="99"/>
        <end position="133"/>
    </location>
</feature>
<evidence type="ECO:0000256" key="10">
    <source>
        <dbReference type="RuleBase" id="RU366036"/>
    </source>
</evidence>
<accession>A0A9P4IPC9</accession>
<dbReference type="PANTHER" id="PTHR13381:SF0">
    <property type="entry name" value="MEDIATOR OF RNA POLYMERASE II TRANSCRIPTION SUBUNIT 21"/>
    <property type="match status" value="1"/>
</dbReference>
<dbReference type="PANTHER" id="PTHR13381">
    <property type="entry name" value="RNA POLYMERASE II HOLOENZYME COMPONENT SRB7"/>
    <property type="match status" value="1"/>
</dbReference>
<organism evidence="13 14">
    <name type="scientific">Rhizodiscina lignyota</name>
    <dbReference type="NCBI Taxonomy" id="1504668"/>
    <lineage>
        <taxon>Eukaryota</taxon>
        <taxon>Fungi</taxon>
        <taxon>Dikarya</taxon>
        <taxon>Ascomycota</taxon>
        <taxon>Pezizomycotina</taxon>
        <taxon>Dothideomycetes</taxon>
        <taxon>Pleosporomycetidae</taxon>
        <taxon>Aulographales</taxon>
        <taxon>Rhizodiscinaceae</taxon>
        <taxon>Rhizodiscina</taxon>
    </lineage>
</organism>
<dbReference type="Pfam" id="PF11221">
    <property type="entry name" value="Med21"/>
    <property type="match status" value="1"/>
</dbReference>
<sequence>MSDRLTQLQDCLDQLLTQMFACIRYIDTHHAPGSIPNQPDQSSDPLLQGGAGANAMAAPASDPPELFQSRLQELAGDLVLKEQQIEALISVLPGVGSSSAAQEARMRALDADLRAAETERQEAVKEKERLLRMVDGVIVGIRRP</sequence>
<proteinExistence type="inferred from homology"/>
<evidence type="ECO:0000256" key="2">
    <source>
        <dbReference type="ARBA" id="ARBA00005770"/>
    </source>
</evidence>
<dbReference type="EMBL" id="ML978123">
    <property type="protein sequence ID" value="KAF2101821.1"/>
    <property type="molecule type" value="Genomic_DNA"/>
</dbReference>
<comment type="similarity">
    <text evidence="2 10">Belongs to the Mediator complex subunit 21 family.</text>
</comment>
<keyword evidence="14" id="KW-1185">Reference proteome</keyword>
<keyword evidence="5 10" id="KW-0805">Transcription regulation</keyword>
<keyword evidence="6 10" id="KW-0010">Activator</keyword>
<evidence type="ECO:0000256" key="11">
    <source>
        <dbReference type="SAM" id="Coils"/>
    </source>
</evidence>
<dbReference type="GO" id="GO:0006357">
    <property type="term" value="P:regulation of transcription by RNA polymerase II"/>
    <property type="evidence" value="ECO:0007669"/>
    <property type="project" value="TreeGrafter"/>
</dbReference>
<evidence type="ECO:0000256" key="6">
    <source>
        <dbReference type="ARBA" id="ARBA00023159"/>
    </source>
</evidence>
<evidence type="ECO:0000256" key="12">
    <source>
        <dbReference type="SAM" id="MobiDB-lite"/>
    </source>
</evidence>
<comment type="subcellular location">
    <subcellularLocation>
        <location evidence="1 10">Nucleus</location>
    </subcellularLocation>
</comment>
<dbReference type="GO" id="GO:0016592">
    <property type="term" value="C:mediator complex"/>
    <property type="evidence" value="ECO:0007669"/>
    <property type="project" value="UniProtKB-UniRule"/>
</dbReference>
<evidence type="ECO:0000256" key="1">
    <source>
        <dbReference type="ARBA" id="ARBA00004123"/>
    </source>
</evidence>
<keyword evidence="11" id="KW-0175">Coiled coil</keyword>
<gene>
    <name evidence="13" type="ORF">NA57DRAFT_35516</name>
</gene>
<dbReference type="AlphaFoldDB" id="A0A9P4IPC9"/>
<dbReference type="Proteomes" id="UP000799772">
    <property type="component" value="Unassembled WGS sequence"/>
</dbReference>
<dbReference type="GO" id="GO:0003712">
    <property type="term" value="F:transcription coregulator activity"/>
    <property type="evidence" value="ECO:0007669"/>
    <property type="project" value="TreeGrafter"/>
</dbReference>
<reference evidence="13" key="1">
    <citation type="journal article" date="2020" name="Stud. Mycol.">
        <title>101 Dothideomycetes genomes: a test case for predicting lifestyles and emergence of pathogens.</title>
        <authorList>
            <person name="Haridas S."/>
            <person name="Albert R."/>
            <person name="Binder M."/>
            <person name="Bloem J."/>
            <person name="Labutti K."/>
            <person name="Salamov A."/>
            <person name="Andreopoulos B."/>
            <person name="Baker S."/>
            <person name="Barry K."/>
            <person name="Bills G."/>
            <person name="Bluhm B."/>
            <person name="Cannon C."/>
            <person name="Castanera R."/>
            <person name="Culley D."/>
            <person name="Daum C."/>
            <person name="Ezra D."/>
            <person name="Gonzalez J."/>
            <person name="Henrissat B."/>
            <person name="Kuo A."/>
            <person name="Liang C."/>
            <person name="Lipzen A."/>
            <person name="Lutzoni F."/>
            <person name="Magnuson J."/>
            <person name="Mondo S."/>
            <person name="Nolan M."/>
            <person name="Ohm R."/>
            <person name="Pangilinan J."/>
            <person name="Park H.-J."/>
            <person name="Ramirez L."/>
            <person name="Alfaro M."/>
            <person name="Sun H."/>
            <person name="Tritt A."/>
            <person name="Yoshinaga Y."/>
            <person name="Zwiers L.-H."/>
            <person name="Turgeon B."/>
            <person name="Goodwin S."/>
            <person name="Spatafora J."/>
            <person name="Crous P."/>
            <person name="Grigoriev I."/>
        </authorList>
    </citation>
    <scope>NUCLEOTIDE SEQUENCE</scope>
    <source>
        <strain evidence="13">CBS 133067</strain>
    </source>
</reference>
<comment type="function">
    <text evidence="9 10">Component of the Mediator complex, a coactivator involved in the regulated transcription of nearly all RNA polymerase II-dependent genes. Mediator functions as a bridge to convey information from gene-specific regulatory proteins to the basal RNA polymerase II transcription machinery. Mediator is recruited to promoters by direct interactions with regulatory proteins and serves as a scaffold for the assembly of a functional preinitiation complex with RNA polymerase II and the general transcription factors.</text>
</comment>
<dbReference type="InterPro" id="IPR021384">
    <property type="entry name" value="Mediator_Med21"/>
</dbReference>
<comment type="caution">
    <text evidence="13">The sequence shown here is derived from an EMBL/GenBank/DDBJ whole genome shotgun (WGS) entry which is preliminary data.</text>
</comment>
<feature type="compositionally biased region" description="Polar residues" evidence="12">
    <location>
        <begin position="35"/>
        <end position="45"/>
    </location>
</feature>
<evidence type="ECO:0000256" key="5">
    <source>
        <dbReference type="ARBA" id="ARBA00023015"/>
    </source>
</evidence>
<dbReference type="InterPro" id="IPR037212">
    <property type="entry name" value="Med7/Med21-like"/>
</dbReference>